<dbReference type="PROSITE" id="PS50995">
    <property type="entry name" value="HTH_MARR_2"/>
    <property type="match status" value="1"/>
</dbReference>
<dbReference type="Pfam" id="PF01047">
    <property type="entry name" value="MarR"/>
    <property type="match status" value="1"/>
</dbReference>
<evidence type="ECO:0000259" key="4">
    <source>
        <dbReference type="PROSITE" id="PS50995"/>
    </source>
</evidence>
<dbReference type="PROSITE" id="PS01117">
    <property type="entry name" value="HTH_MARR_1"/>
    <property type="match status" value="1"/>
</dbReference>
<reference evidence="5 6" key="1">
    <citation type="submission" date="2019-05" db="EMBL/GenBank/DDBJ databases">
        <title>Draft genome sequence of Actinomadura geliboluensis A8036.</title>
        <authorList>
            <person name="Saricaoglu S."/>
            <person name="Isik K."/>
        </authorList>
    </citation>
    <scope>NUCLEOTIDE SEQUENCE [LARGE SCALE GENOMIC DNA]</scope>
    <source>
        <strain evidence="5 6">A8036</strain>
    </source>
</reference>
<proteinExistence type="predicted"/>
<dbReference type="InterPro" id="IPR000835">
    <property type="entry name" value="HTH_MarR-typ"/>
</dbReference>
<dbReference type="GO" id="GO:0006950">
    <property type="term" value="P:response to stress"/>
    <property type="evidence" value="ECO:0007669"/>
    <property type="project" value="TreeGrafter"/>
</dbReference>
<dbReference type="AlphaFoldDB" id="A0A5S4GWD9"/>
<dbReference type="InterPro" id="IPR036388">
    <property type="entry name" value="WH-like_DNA-bd_sf"/>
</dbReference>
<keyword evidence="6" id="KW-1185">Reference proteome</keyword>
<dbReference type="PANTHER" id="PTHR33164">
    <property type="entry name" value="TRANSCRIPTIONAL REGULATOR, MARR FAMILY"/>
    <property type="match status" value="1"/>
</dbReference>
<dbReference type="InterPro" id="IPR036390">
    <property type="entry name" value="WH_DNA-bd_sf"/>
</dbReference>
<protein>
    <submittedName>
        <fullName evidence="5">MarR family transcriptional regulator</fullName>
    </submittedName>
</protein>
<dbReference type="SUPFAM" id="SSF46785">
    <property type="entry name" value="Winged helix' DNA-binding domain"/>
    <property type="match status" value="1"/>
</dbReference>
<dbReference type="Gene3D" id="1.10.10.10">
    <property type="entry name" value="Winged helix-like DNA-binding domain superfamily/Winged helix DNA-binding domain"/>
    <property type="match status" value="1"/>
</dbReference>
<evidence type="ECO:0000313" key="5">
    <source>
        <dbReference type="EMBL" id="TMR37276.1"/>
    </source>
</evidence>
<sequence>MAVEQRRRGHEPHRVHRRVQLPRHRPHHQTLDIQYLEVKIVSVREHVKTAYGVAVPDTPDPIAEAHRQWSARWPEHADHMAAVTSVMRAQQLLLSRIEAVLKPYGLTFAAYEALRLLAFARTGTLPMGKMGTRLMVHPASVTNVIGRLERRGLVGRGPSPGDRRVVLATITPAGRDLAEEATAALNESGFGIADLPAGQATEITAALRPVRVCAGDLPSRDLPSRDPGDGAPA</sequence>
<dbReference type="GO" id="GO:0003677">
    <property type="term" value="F:DNA binding"/>
    <property type="evidence" value="ECO:0007669"/>
    <property type="project" value="UniProtKB-KW"/>
</dbReference>
<dbReference type="OrthoDB" id="3296622at2"/>
<comment type="caution">
    <text evidence="5">The sequence shown here is derived from an EMBL/GenBank/DDBJ whole genome shotgun (WGS) entry which is preliminary data.</text>
</comment>
<keyword evidence="3" id="KW-0804">Transcription</keyword>
<evidence type="ECO:0000256" key="2">
    <source>
        <dbReference type="ARBA" id="ARBA00023125"/>
    </source>
</evidence>
<gene>
    <name evidence="5" type="ORF">ETD96_18785</name>
</gene>
<keyword evidence="1" id="KW-0805">Transcription regulation</keyword>
<keyword evidence="2" id="KW-0238">DNA-binding</keyword>
<evidence type="ECO:0000313" key="6">
    <source>
        <dbReference type="Proteomes" id="UP000305238"/>
    </source>
</evidence>
<name>A0A5S4GWD9_9ACTN</name>
<dbReference type="EMBL" id="VCKZ01000129">
    <property type="protein sequence ID" value="TMR37276.1"/>
    <property type="molecule type" value="Genomic_DNA"/>
</dbReference>
<dbReference type="InterPro" id="IPR023187">
    <property type="entry name" value="Tscrpt_reg_MarR-type_CS"/>
</dbReference>
<feature type="domain" description="HTH marR-type" evidence="4">
    <location>
        <begin position="79"/>
        <end position="212"/>
    </location>
</feature>
<dbReference type="InterPro" id="IPR039422">
    <property type="entry name" value="MarR/SlyA-like"/>
</dbReference>
<organism evidence="5 6">
    <name type="scientific">Actinomadura geliboluensis</name>
    <dbReference type="NCBI Taxonomy" id="882440"/>
    <lineage>
        <taxon>Bacteria</taxon>
        <taxon>Bacillati</taxon>
        <taxon>Actinomycetota</taxon>
        <taxon>Actinomycetes</taxon>
        <taxon>Streptosporangiales</taxon>
        <taxon>Thermomonosporaceae</taxon>
        <taxon>Actinomadura</taxon>
    </lineage>
</organism>
<dbReference type="PANTHER" id="PTHR33164:SF101">
    <property type="entry name" value="TRANSCRIPTIONAL REPRESSOR MPRA"/>
    <property type="match status" value="1"/>
</dbReference>
<dbReference type="SMART" id="SM00347">
    <property type="entry name" value="HTH_MARR"/>
    <property type="match status" value="1"/>
</dbReference>
<evidence type="ECO:0000256" key="1">
    <source>
        <dbReference type="ARBA" id="ARBA00023015"/>
    </source>
</evidence>
<dbReference type="Proteomes" id="UP000305238">
    <property type="component" value="Unassembled WGS sequence"/>
</dbReference>
<accession>A0A5S4GWD9</accession>
<evidence type="ECO:0000256" key="3">
    <source>
        <dbReference type="ARBA" id="ARBA00023163"/>
    </source>
</evidence>
<dbReference type="GO" id="GO:0003700">
    <property type="term" value="F:DNA-binding transcription factor activity"/>
    <property type="evidence" value="ECO:0007669"/>
    <property type="project" value="InterPro"/>
</dbReference>